<accession>A0A1H9Q9K8</accession>
<dbReference type="InterPro" id="IPR037523">
    <property type="entry name" value="VOC_core"/>
</dbReference>
<keyword evidence="3" id="KW-1185">Reference proteome</keyword>
<dbReference type="AlphaFoldDB" id="A0A1H9Q9K8"/>
<evidence type="ECO:0000313" key="3">
    <source>
        <dbReference type="Proteomes" id="UP000198571"/>
    </source>
</evidence>
<dbReference type="PROSITE" id="PS51819">
    <property type="entry name" value="VOC"/>
    <property type="match status" value="1"/>
</dbReference>
<keyword evidence="2" id="KW-0456">Lyase</keyword>
<dbReference type="RefSeq" id="WP_093047438.1">
    <property type="nucleotide sequence ID" value="NZ_FOGT01000002.1"/>
</dbReference>
<dbReference type="InterPro" id="IPR004360">
    <property type="entry name" value="Glyas_Fos-R_dOase_dom"/>
</dbReference>
<dbReference type="Pfam" id="PF00903">
    <property type="entry name" value="Glyoxalase"/>
    <property type="match status" value="1"/>
</dbReference>
<gene>
    <name evidence="2" type="ORF">SAMN05518684_10299</name>
</gene>
<dbReference type="STRING" id="1601833.SAMN05518684_10299"/>
<reference evidence="3" key="1">
    <citation type="submission" date="2016-10" db="EMBL/GenBank/DDBJ databases">
        <authorList>
            <person name="Varghese N."/>
            <person name="Submissions S."/>
        </authorList>
    </citation>
    <scope>NUCLEOTIDE SEQUENCE [LARGE SCALE GENOMIC DNA]</scope>
    <source>
        <strain evidence="3">S9</strain>
    </source>
</reference>
<sequence>MLKKVHHVGIEVKNLAGTANLLEKIGGFNVVTEFIFQSEKIVFLSTGDILIELAESKHLDEQPVHLAFETDDLEEAAAYCERLQLKLAEGPFHLENNWKTAFFEDETGRYFEIIETGDSQ</sequence>
<dbReference type="SUPFAM" id="SSF54593">
    <property type="entry name" value="Glyoxalase/Bleomycin resistance protein/Dihydroxybiphenyl dioxygenase"/>
    <property type="match status" value="1"/>
</dbReference>
<protein>
    <submittedName>
        <fullName evidence="2">Lactoylglutathione lyase</fullName>
    </submittedName>
</protein>
<proteinExistence type="predicted"/>
<dbReference type="OrthoDB" id="9814858at2"/>
<name>A0A1H9Q9K8_9BACI</name>
<dbReference type="Proteomes" id="UP000198571">
    <property type="component" value="Unassembled WGS sequence"/>
</dbReference>
<evidence type="ECO:0000313" key="2">
    <source>
        <dbReference type="EMBL" id="SER57088.1"/>
    </source>
</evidence>
<dbReference type="EMBL" id="FOGT01000002">
    <property type="protein sequence ID" value="SER57088.1"/>
    <property type="molecule type" value="Genomic_DNA"/>
</dbReference>
<feature type="domain" description="VOC" evidence="1">
    <location>
        <begin position="4"/>
        <end position="116"/>
    </location>
</feature>
<dbReference type="InterPro" id="IPR029068">
    <property type="entry name" value="Glyas_Bleomycin-R_OHBP_Dase"/>
</dbReference>
<dbReference type="Gene3D" id="3.10.180.10">
    <property type="entry name" value="2,3-Dihydroxybiphenyl 1,2-Dioxygenase, domain 1"/>
    <property type="match status" value="1"/>
</dbReference>
<dbReference type="GO" id="GO:0016829">
    <property type="term" value="F:lyase activity"/>
    <property type="evidence" value="ECO:0007669"/>
    <property type="project" value="UniProtKB-KW"/>
</dbReference>
<evidence type="ECO:0000259" key="1">
    <source>
        <dbReference type="PROSITE" id="PS51819"/>
    </source>
</evidence>
<organism evidence="2 3">
    <name type="scientific">Salipaludibacillus aurantiacus</name>
    <dbReference type="NCBI Taxonomy" id="1601833"/>
    <lineage>
        <taxon>Bacteria</taxon>
        <taxon>Bacillati</taxon>
        <taxon>Bacillota</taxon>
        <taxon>Bacilli</taxon>
        <taxon>Bacillales</taxon>
        <taxon>Bacillaceae</taxon>
    </lineage>
</organism>